<evidence type="ECO:0000313" key="9">
    <source>
        <dbReference type="Proteomes" id="UP000560658"/>
    </source>
</evidence>
<keyword evidence="5" id="KW-0408">Iron</keyword>
<comment type="caution">
    <text evidence="8">The sequence shown here is derived from an EMBL/GenBank/DDBJ whole genome shotgun (WGS) entry which is preliminary data.</text>
</comment>
<evidence type="ECO:0000256" key="2">
    <source>
        <dbReference type="ARBA" id="ARBA00022485"/>
    </source>
</evidence>
<dbReference type="RefSeq" id="WP_044165388.1">
    <property type="nucleotide sequence ID" value="NZ_JACIER010000026.1"/>
</dbReference>
<evidence type="ECO:0000256" key="4">
    <source>
        <dbReference type="ARBA" id="ARBA00022982"/>
    </source>
</evidence>
<organism evidence="8 9">
    <name type="scientific">Bacteroides reticulotermitis</name>
    <dbReference type="NCBI Taxonomy" id="1133319"/>
    <lineage>
        <taxon>Bacteria</taxon>
        <taxon>Pseudomonadati</taxon>
        <taxon>Bacteroidota</taxon>
        <taxon>Bacteroidia</taxon>
        <taxon>Bacteroidales</taxon>
        <taxon>Bacteroidaceae</taxon>
        <taxon>Bacteroides</taxon>
    </lineage>
</organism>
<dbReference type="PROSITE" id="PS00198">
    <property type="entry name" value="4FE4S_FER_1"/>
    <property type="match status" value="1"/>
</dbReference>
<keyword evidence="6" id="KW-0411">Iron-sulfur</keyword>
<dbReference type="Pfam" id="PF02906">
    <property type="entry name" value="Fe_hyd_lg_C"/>
    <property type="match status" value="1"/>
</dbReference>
<evidence type="ECO:0000313" key="8">
    <source>
        <dbReference type="EMBL" id="MBB4046274.1"/>
    </source>
</evidence>
<dbReference type="NCBIfam" id="TIGR04105">
    <property type="entry name" value="FeFe_hydrog_B1"/>
    <property type="match status" value="1"/>
</dbReference>
<keyword evidence="2" id="KW-0004">4Fe-4S</keyword>
<dbReference type="PROSITE" id="PS51379">
    <property type="entry name" value="4FE4S_FER_2"/>
    <property type="match status" value="3"/>
</dbReference>
<dbReference type="EMBL" id="JACIER010000026">
    <property type="protein sequence ID" value="MBB4046274.1"/>
    <property type="molecule type" value="Genomic_DNA"/>
</dbReference>
<gene>
    <name evidence="8" type="ORF">GGR06_004108</name>
</gene>
<dbReference type="Gene3D" id="3.40.950.10">
    <property type="entry name" value="Fe-only Hydrogenase (Larger Subunit), Chain L, domain 3"/>
    <property type="match status" value="1"/>
</dbReference>
<dbReference type="CDD" id="cd10549">
    <property type="entry name" value="MtMvhB_like"/>
    <property type="match status" value="1"/>
</dbReference>
<dbReference type="InterPro" id="IPR050294">
    <property type="entry name" value="RnfB_subfamily"/>
</dbReference>
<dbReference type="InterPro" id="IPR009016">
    <property type="entry name" value="Fe_hydrogenase"/>
</dbReference>
<reference evidence="8" key="1">
    <citation type="submission" date="2020-08" db="EMBL/GenBank/DDBJ databases">
        <title>Genomic Encyclopedia of Type Strains, Phase IV (KMG-IV): sequencing the most valuable type-strain genomes for metagenomic binning, comparative biology and taxonomic classification.</title>
        <authorList>
            <person name="Goeker M."/>
        </authorList>
    </citation>
    <scope>NUCLEOTIDE SEQUENCE [LARGE SCALE GENOMIC DNA]</scope>
    <source>
        <strain evidence="8">DSM 105720</strain>
    </source>
</reference>
<dbReference type="GO" id="GO:0051539">
    <property type="term" value="F:4 iron, 4 sulfur cluster binding"/>
    <property type="evidence" value="ECO:0007669"/>
    <property type="project" value="UniProtKB-KW"/>
</dbReference>
<dbReference type="SUPFAM" id="SSF54862">
    <property type="entry name" value="4Fe-4S ferredoxins"/>
    <property type="match status" value="1"/>
</dbReference>
<evidence type="ECO:0000256" key="6">
    <source>
        <dbReference type="ARBA" id="ARBA00023014"/>
    </source>
</evidence>
<dbReference type="InterPro" id="IPR017900">
    <property type="entry name" value="4Fe4S_Fe_S_CS"/>
</dbReference>
<dbReference type="PANTHER" id="PTHR42859">
    <property type="entry name" value="OXIDOREDUCTASE"/>
    <property type="match status" value="1"/>
</dbReference>
<feature type="domain" description="4Fe-4S ferredoxin-type" evidence="7">
    <location>
        <begin position="110"/>
        <end position="142"/>
    </location>
</feature>
<sequence>MAFTNNIMIVRHKLLADLVRLWSKDQLIEKIDRLPIELSPRKSKPMGRCCVHKERAVWRYKMFPLMGLDMTDETDEATLLSEYAQKVLKRTEPEKENIMCVIDEACSSCVQINYEITNLCRGCVARSCYMNCPKDAIRFKQNGQAKIDHDTCISCGICHKSCPYHAIVYIPVPCEEACPVKAISKDANGVEKIDESKCIYCGKCLNACPFGAIFEISQTFDILQRIRKGDEVVAIVAPSILGQFKTSIDQVYGAFKQIGFTDIIEVAEGAMATTSNEAHELLEKLEEGQSFMTTSCCPSYIELVEKHVPEMKPYVSSTGSPMYYAARIAKEKHPNATIVFVGPCVAKRKEVRRDEAVDFILTFEEVGSILSGFGIELEQTQPFSILHTSVREAHGFAQAGGVMGAVKAYLKEEADKINAVQISDINKKNIGLLRAAAKSGKASGQFIEVMACEGGCITGPCTHNDITAGRRQLMQELLKRKESYETMDR</sequence>
<dbReference type="SUPFAM" id="SSF53920">
    <property type="entry name" value="Fe-only hydrogenase"/>
    <property type="match status" value="1"/>
</dbReference>
<keyword evidence="9" id="KW-1185">Reference proteome</keyword>
<feature type="domain" description="4Fe-4S ferredoxin-type" evidence="7">
    <location>
        <begin position="189"/>
        <end position="219"/>
    </location>
</feature>
<keyword evidence="3" id="KW-0479">Metal-binding</keyword>
<dbReference type="InterPro" id="IPR027631">
    <property type="entry name" value="Mono_FeFe_hydrog"/>
</dbReference>
<accession>A0A840DA17</accession>
<evidence type="ECO:0000256" key="3">
    <source>
        <dbReference type="ARBA" id="ARBA00022723"/>
    </source>
</evidence>
<evidence type="ECO:0000259" key="7">
    <source>
        <dbReference type="PROSITE" id="PS51379"/>
    </source>
</evidence>
<dbReference type="AlphaFoldDB" id="A0A840DA17"/>
<feature type="domain" description="4Fe-4S ferredoxin-type" evidence="7">
    <location>
        <begin position="143"/>
        <end position="172"/>
    </location>
</feature>
<dbReference type="InterPro" id="IPR017896">
    <property type="entry name" value="4Fe4S_Fe-S-bd"/>
</dbReference>
<dbReference type="InterPro" id="IPR004108">
    <property type="entry name" value="Fe_hydrogenase_lsu_C"/>
</dbReference>
<keyword evidence="4" id="KW-0249">Electron transport</keyword>
<dbReference type="Proteomes" id="UP000560658">
    <property type="component" value="Unassembled WGS sequence"/>
</dbReference>
<protein>
    <submittedName>
        <fullName evidence="8">[FeFe] hydrogenase (Group B1/B3)</fullName>
    </submittedName>
</protein>
<proteinExistence type="predicted"/>
<dbReference type="PANTHER" id="PTHR42859:SF10">
    <property type="entry name" value="DIMETHYLSULFOXIDE REDUCTASE CHAIN B"/>
    <property type="match status" value="1"/>
</dbReference>
<dbReference type="Pfam" id="PF00037">
    <property type="entry name" value="Fer4"/>
    <property type="match status" value="2"/>
</dbReference>
<dbReference type="GO" id="GO:0046872">
    <property type="term" value="F:metal ion binding"/>
    <property type="evidence" value="ECO:0007669"/>
    <property type="project" value="UniProtKB-KW"/>
</dbReference>
<evidence type="ECO:0000256" key="1">
    <source>
        <dbReference type="ARBA" id="ARBA00022448"/>
    </source>
</evidence>
<name>A0A840DA17_9BACE</name>
<dbReference type="Gene3D" id="3.30.70.20">
    <property type="match status" value="2"/>
</dbReference>
<evidence type="ECO:0000256" key="5">
    <source>
        <dbReference type="ARBA" id="ARBA00023004"/>
    </source>
</evidence>
<keyword evidence="1" id="KW-0813">Transport</keyword>